<reference evidence="1 2" key="1">
    <citation type="submission" date="2016-10" db="EMBL/GenBank/DDBJ databases">
        <authorList>
            <person name="de Groot N.N."/>
        </authorList>
    </citation>
    <scope>NUCLEOTIDE SEQUENCE [LARGE SCALE GENOMIC DNA]</scope>
    <source>
        <strain evidence="1 2">MON 2.2</strain>
    </source>
</reference>
<evidence type="ECO:0000313" key="2">
    <source>
        <dbReference type="Proteomes" id="UP000198546"/>
    </source>
</evidence>
<keyword evidence="2" id="KW-1185">Reference proteome</keyword>
<dbReference type="AlphaFoldDB" id="A0A1G7B7W6"/>
<dbReference type="RefSeq" id="WP_157677143.1">
    <property type="nucleotide sequence ID" value="NZ_LT629688.1"/>
</dbReference>
<keyword evidence="1" id="KW-0808">Transferase</keyword>
<name>A0A1G7B7W6_9ACTN</name>
<evidence type="ECO:0000313" key="1">
    <source>
        <dbReference type="EMBL" id="SDE22930.1"/>
    </source>
</evidence>
<dbReference type="OrthoDB" id="3726022at2"/>
<dbReference type="GO" id="GO:0016746">
    <property type="term" value="F:acyltransferase activity"/>
    <property type="evidence" value="ECO:0007669"/>
    <property type="project" value="UniProtKB-KW"/>
</dbReference>
<sequence length="287" mass="30703">MATPRTLPTWATPASRASVLRRLRTVRGDLDAVRRASWPTPPADAPAPVRRPGEVAGGGLAEWRHATLDRPVAAAGTSLEVTGAEQLLVPGRWLLVANHQHPRDTELVLAALPQRLSVSTRVLAPAALRAAARLPRWLGPVTSAGAEALLVFGDGRPSPDGTVGDFDPAVGTLARRTGATVVPVAVRGSFALPARRPGPADLLEDGGLRVAVRFGTPLTELEGTDQEVAERVRDRVRALLDEDARTWWEHLTDPAAEPVPTASWRRVWSATAPATEGGSGTRRRIWR</sequence>
<accession>A0A1G7B7W6</accession>
<gene>
    <name evidence="1" type="ORF">SAMN04489747_2866</name>
</gene>
<proteinExistence type="predicted"/>
<dbReference type="STRING" id="675864.SAMN04489747_2866"/>
<dbReference type="EMBL" id="LT629688">
    <property type="protein sequence ID" value="SDE22930.1"/>
    <property type="molecule type" value="Genomic_DNA"/>
</dbReference>
<protein>
    <submittedName>
        <fullName evidence="1">1-acyl-sn-glycerol-3-phosphate acyltransferase</fullName>
    </submittedName>
</protein>
<dbReference type="SUPFAM" id="SSF69593">
    <property type="entry name" value="Glycerol-3-phosphate (1)-acyltransferase"/>
    <property type="match status" value="1"/>
</dbReference>
<dbReference type="Proteomes" id="UP000198546">
    <property type="component" value="Chromosome i"/>
</dbReference>
<organism evidence="1 2">
    <name type="scientific">Auraticoccus monumenti</name>
    <dbReference type="NCBI Taxonomy" id="675864"/>
    <lineage>
        <taxon>Bacteria</taxon>
        <taxon>Bacillati</taxon>
        <taxon>Actinomycetota</taxon>
        <taxon>Actinomycetes</taxon>
        <taxon>Propionibacteriales</taxon>
        <taxon>Propionibacteriaceae</taxon>
        <taxon>Auraticoccus</taxon>
    </lineage>
</organism>
<keyword evidence="1" id="KW-0012">Acyltransferase</keyword>